<comment type="caution">
    <text evidence="2">The sequence shown here is derived from an EMBL/GenBank/DDBJ whole genome shotgun (WGS) entry which is preliminary data.</text>
</comment>
<feature type="region of interest" description="Disordered" evidence="1">
    <location>
        <begin position="796"/>
        <end position="832"/>
    </location>
</feature>
<dbReference type="PANTHER" id="PTHR28422:SF1">
    <property type="entry name" value="SIMILAR TO HUMAN CHROMOSOME 15 OPEN READING FRAME 39"/>
    <property type="match status" value="1"/>
</dbReference>
<feature type="region of interest" description="Disordered" evidence="1">
    <location>
        <begin position="124"/>
        <end position="146"/>
    </location>
</feature>
<evidence type="ECO:0000256" key="1">
    <source>
        <dbReference type="SAM" id="MobiDB-lite"/>
    </source>
</evidence>
<feature type="region of interest" description="Disordered" evidence="1">
    <location>
        <begin position="275"/>
        <end position="294"/>
    </location>
</feature>
<dbReference type="EMBL" id="JAGTTL010000009">
    <property type="protein sequence ID" value="KAK6317670.1"/>
    <property type="molecule type" value="Genomic_DNA"/>
</dbReference>
<name>A0AAN8LT23_9TELE</name>
<feature type="region of interest" description="Disordered" evidence="1">
    <location>
        <begin position="357"/>
        <end position="467"/>
    </location>
</feature>
<dbReference type="AlphaFoldDB" id="A0AAN8LT23"/>
<feature type="compositionally biased region" description="Low complexity" evidence="1">
    <location>
        <begin position="131"/>
        <end position="143"/>
    </location>
</feature>
<keyword evidence="3" id="KW-1185">Reference proteome</keyword>
<dbReference type="Pfam" id="PF17663">
    <property type="entry name" value="DUF5525"/>
    <property type="match status" value="1"/>
</dbReference>
<dbReference type="PANTHER" id="PTHR28422">
    <property type="entry name" value="SIMILAR TO HUMAN CHROMOSOME 15 OPEN READING FRAME 39"/>
    <property type="match status" value="1"/>
</dbReference>
<sequence>MMGSSSQRVQPSFTVDPLVQMPRQGGTVIGSMVTTDAVGFSKPACLAHHPSTPHPPPQTQALQYNRAYFTYDLRGHDLSDPDPRPSWSPSKGLLLNGRNVGVHPQSAEEGSLRNHIVYSRAENKTFSTERSSGGSSNSISAAAQDTPAKQGFTYYTRSPGGLRSPTSGPGTIWELPVGGVSLSPQSENSVCLGLAVPKPLYGHPSPCCPELACTGEQRHILEQRGGVHRIHPHLNVYEGWRYSPSPHHQHHPRSLQLEHRVETEGLSDRLPLKDVKDHQHHHHRGSPNRAASAQRFPAFMEPTYSSGYPCSPARGILGPSSSRLGPSFICDSSSSQLSSSPYGADQCQRLQIPSKLSTDHSLVSSHHPSHPSSHPSHPPTNEPMTPSHHGVPVMSQVYQGRSPPNVAKYSQLPATLPMFSYHPQEGAEGGKHRDWEDVVPTGSEQPLPPPPTQTGRHLTSHLPTTPTPPHYLVAQSVYRTDVPMSAHMAPSSHQYLRSFDQPSCHQMYRMPLNAAGQMRTPITSPERPCAPPPSPPSSLQQTERPLDYSLPQYRPPVTSPQVSSPRRHHLSQGHTDSTLTVSTTLSLADYGHHNHPTNHHHSNNHATAAKCTAAANYGNHNHNHHITTANHHITTPNHHNTTSTAKCQGVTGSPVVRIRGSPVPRSNGHGDMVTTATGTLKRCVSDSDRPINVDSPSPKHTQDNGDDVIDVELYQKRQKMKPEPPQRIKTEEMETQQDPEREVEVKTDDDMETKVVKDEEMVAETANTKLNLQNIPPQCLKLTTYKFVLPDNMLRGIPPSPHSTEVPESPTDPAAVAESCHRPPALSDSLSSSRPARQHFLELHLSLCNLVSSCVSHTPATELQTWLSQLDIYPTSTTSPPPKAQKVTSLLGSGARAVCLRGPETQAALQKVLQRLGQYVAQQQCPFPHVIRAGAVFVPMLVVKALLFPQVQGAYIDQVLQVQLSWTGSTFDWS</sequence>
<organism evidence="2 3">
    <name type="scientific">Coregonus suidteri</name>
    <dbReference type="NCBI Taxonomy" id="861788"/>
    <lineage>
        <taxon>Eukaryota</taxon>
        <taxon>Metazoa</taxon>
        <taxon>Chordata</taxon>
        <taxon>Craniata</taxon>
        <taxon>Vertebrata</taxon>
        <taxon>Euteleostomi</taxon>
        <taxon>Actinopterygii</taxon>
        <taxon>Neopterygii</taxon>
        <taxon>Teleostei</taxon>
        <taxon>Protacanthopterygii</taxon>
        <taxon>Salmoniformes</taxon>
        <taxon>Salmonidae</taxon>
        <taxon>Coregoninae</taxon>
        <taxon>Coregonus</taxon>
    </lineage>
</organism>
<feature type="region of interest" description="Disordered" evidence="1">
    <location>
        <begin position="518"/>
        <end position="580"/>
    </location>
</feature>
<feature type="compositionally biased region" description="Basic and acidic residues" evidence="1">
    <location>
        <begin position="720"/>
        <end position="749"/>
    </location>
</feature>
<protein>
    <submittedName>
        <fullName evidence="2">Uncharacterized protein</fullName>
    </submittedName>
</protein>
<feature type="region of interest" description="Disordered" evidence="1">
    <location>
        <begin position="717"/>
        <end position="749"/>
    </location>
</feature>
<dbReference type="Proteomes" id="UP001356427">
    <property type="component" value="Unassembled WGS sequence"/>
</dbReference>
<evidence type="ECO:0000313" key="3">
    <source>
        <dbReference type="Proteomes" id="UP001356427"/>
    </source>
</evidence>
<evidence type="ECO:0000313" key="2">
    <source>
        <dbReference type="EMBL" id="KAK6317670.1"/>
    </source>
</evidence>
<reference evidence="2 3" key="1">
    <citation type="submission" date="2021-04" db="EMBL/GenBank/DDBJ databases">
        <authorList>
            <person name="De Guttry C."/>
            <person name="Zahm M."/>
            <person name="Klopp C."/>
            <person name="Cabau C."/>
            <person name="Louis A."/>
            <person name="Berthelot C."/>
            <person name="Parey E."/>
            <person name="Roest Crollius H."/>
            <person name="Montfort J."/>
            <person name="Robinson-Rechavi M."/>
            <person name="Bucao C."/>
            <person name="Bouchez O."/>
            <person name="Gislard M."/>
            <person name="Lluch J."/>
            <person name="Milhes M."/>
            <person name="Lampietro C."/>
            <person name="Lopez Roques C."/>
            <person name="Donnadieu C."/>
            <person name="Braasch I."/>
            <person name="Desvignes T."/>
            <person name="Postlethwait J."/>
            <person name="Bobe J."/>
            <person name="Wedekind C."/>
            <person name="Guiguen Y."/>
        </authorList>
    </citation>
    <scope>NUCLEOTIDE SEQUENCE [LARGE SCALE GENOMIC DNA]</scope>
    <source>
        <strain evidence="2">Cs_M1</strain>
        <tissue evidence="2">Blood</tissue>
    </source>
</reference>
<dbReference type="InterPro" id="IPR037656">
    <property type="entry name" value="DUF5525"/>
</dbReference>
<accession>A0AAN8LT23</accession>
<gene>
    <name evidence="2" type="ORF">J4Q44_G00109610</name>
</gene>
<proteinExistence type="predicted"/>
<feature type="compositionally biased region" description="Low complexity" evidence="1">
    <location>
        <begin position="364"/>
        <end position="375"/>
    </location>
</feature>